<evidence type="ECO:0000256" key="1">
    <source>
        <dbReference type="ARBA" id="ARBA00005446"/>
    </source>
</evidence>
<feature type="region of interest" description="Disordered" evidence="4">
    <location>
        <begin position="152"/>
        <end position="171"/>
    </location>
</feature>
<dbReference type="GO" id="GO:0009378">
    <property type="term" value="F:four-way junction helicase activity"/>
    <property type="evidence" value="ECO:0007669"/>
    <property type="project" value="TreeGrafter"/>
</dbReference>
<protein>
    <recommendedName>
        <fullName evidence="3">DNA 3'-5' helicase</fullName>
        <ecNumber evidence="3">5.6.2.4</ecNumber>
    </recommendedName>
</protein>
<keyword evidence="7" id="KW-1185">Reference proteome</keyword>
<dbReference type="PROSITE" id="PS51194">
    <property type="entry name" value="HELICASE_CTER"/>
    <property type="match status" value="1"/>
</dbReference>
<evidence type="ECO:0000256" key="4">
    <source>
        <dbReference type="SAM" id="MobiDB-lite"/>
    </source>
</evidence>
<feature type="non-terminal residue" evidence="6">
    <location>
        <position position="171"/>
    </location>
</feature>
<feature type="domain" description="Helicase C-terminal" evidence="5">
    <location>
        <begin position="35"/>
        <end position="171"/>
    </location>
</feature>
<accession>A0A9W8YVI3</accession>
<dbReference type="InterPro" id="IPR001650">
    <property type="entry name" value="Helicase_C-like"/>
</dbReference>
<dbReference type="PANTHER" id="PTHR13710:SF154">
    <property type="entry name" value="RECQ HELICASE, PUTATIVE (AFU_ORTHOLOGUE AFUA_6G14720)-RELATED"/>
    <property type="match status" value="1"/>
</dbReference>
<gene>
    <name evidence="6" type="ORF">N0V91_011404</name>
</gene>
<evidence type="ECO:0000313" key="7">
    <source>
        <dbReference type="Proteomes" id="UP001140510"/>
    </source>
</evidence>
<proteinExistence type="inferred from homology"/>
<evidence type="ECO:0000256" key="3">
    <source>
        <dbReference type="ARBA" id="ARBA00034808"/>
    </source>
</evidence>
<evidence type="ECO:0000256" key="2">
    <source>
        <dbReference type="ARBA" id="ARBA00034617"/>
    </source>
</evidence>
<comment type="catalytic activity">
    <reaction evidence="2">
        <text>Couples ATP hydrolysis with the unwinding of duplex DNA by translocating in the 3'-5' direction.</text>
        <dbReference type="EC" id="5.6.2.4"/>
    </reaction>
</comment>
<evidence type="ECO:0000259" key="5">
    <source>
        <dbReference type="PROSITE" id="PS51194"/>
    </source>
</evidence>
<name>A0A9W8YVI3_9PLEO</name>
<dbReference type="Gene3D" id="3.40.50.300">
    <property type="entry name" value="P-loop containing nucleotide triphosphate hydrolases"/>
    <property type="match status" value="1"/>
</dbReference>
<dbReference type="GO" id="GO:0000724">
    <property type="term" value="P:double-strand break repair via homologous recombination"/>
    <property type="evidence" value="ECO:0007669"/>
    <property type="project" value="TreeGrafter"/>
</dbReference>
<dbReference type="InterPro" id="IPR027417">
    <property type="entry name" value="P-loop_NTPase"/>
</dbReference>
<dbReference type="GO" id="GO:0005737">
    <property type="term" value="C:cytoplasm"/>
    <property type="evidence" value="ECO:0007669"/>
    <property type="project" value="TreeGrafter"/>
</dbReference>
<dbReference type="PANTHER" id="PTHR13710">
    <property type="entry name" value="DNA HELICASE RECQ FAMILY MEMBER"/>
    <property type="match status" value="1"/>
</dbReference>
<dbReference type="EMBL" id="JAPEVA010000273">
    <property type="protein sequence ID" value="KAJ4392399.1"/>
    <property type="molecule type" value="Genomic_DNA"/>
</dbReference>
<organism evidence="6 7">
    <name type="scientific">Didymella pomorum</name>
    <dbReference type="NCBI Taxonomy" id="749634"/>
    <lineage>
        <taxon>Eukaryota</taxon>
        <taxon>Fungi</taxon>
        <taxon>Dikarya</taxon>
        <taxon>Ascomycota</taxon>
        <taxon>Pezizomycotina</taxon>
        <taxon>Dothideomycetes</taxon>
        <taxon>Pleosporomycetidae</taxon>
        <taxon>Pleosporales</taxon>
        <taxon>Pleosporineae</taxon>
        <taxon>Didymellaceae</taxon>
        <taxon>Didymella</taxon>
    </lineage>
</organism>
<evidence type="ECO:0000313" key="6">
    <source>
        <dbReference type="EMBL" id="KAJ4392399.1"/>
    </source>
</evidence>
<reference evidence="6" key="1">
    <citation type="submission" date="2022-10" db="EMBL/GenBank/DDBJ databases">
        <title>Tapping the CABI collections for fungal endophytes: first genome assemblies for Collariella, Neodidymelliopsis, Ascochyta clinopodiicola, Didymella pomorum, Didymosphaeria variabile, Neocosmospora piperis and Neocucurbitaria cava.</title>
        <authorList>
            <person name="Hill R."/>
        </authorList>
    </citation>
    <scope>NUCLEOTIDE SEQUENCE</scope>
    <source>
        <strain evidence="6">IMI 355091</strain>
    </source>
</reference>
<dbReference type="EC" id="5.6.2.4" evidence="3"/>
<dbReference type="AlphaFoldDB" id="A0A9W8YVI3"/>
<dbReference type="Proteomes" id="UP001140510">
    <property type="component" value="Unassembled WGS sequence"/>
</dbReference>
<dbReference type="GO" id="GO:0005694">
    <property type="term" value="C:chromosome"/>
    <property type="evidence" value="ECO:0007669"/>
    <property type="project" value="TreeGrafter"/>
</dbReference>
<dbReference type="SUPFAM" id="SSF52540">
    <property type="entry name" value="P-loop containing nucleoside triphosphate hydrolases"/>
    <property type="match status" value="1"/>
</dbReference>
<dbReference type="SMART" id="SM00490">
    <property type="entry name" value="HELICc"/>
    <property type="match status" value="1"/>
</dbReference>
<sequence length="171" mass="19046">MYVEREQVELIRAATARTNVAYRVIRVGKAAKKKEVEEIVVRTVRQKLRKHKNGKVVVYGNSVPKVKELAQALACHAYHHKGVRKASMLEEFAAGKQRVIVATSACIGVDIPNIRCIVHIDWPFTVLDYAQESGRAGRDSLRSEAVMIVQEGQQRAAEDKQGEAEQQLVGA</sequence>
<dbReference type="GO" id="GO:0043138">
    <property type="term" value="F:3'-5' DNA helicase activity"/>
    <property type="evidence" value="ECO:0007669"/>
    <property type="project" value="UniProtKB-EC"/>
</dbReference>
<dbReference type="Pfam" id="PF00271">
    <property type="entry name" value="Helicase_C"/>
    <property type="match status" value="1"/>
</dbReference>
<dbReference type="OrthoDB" id="2608216at2759"/>
<comment type="similarity">
    <text evidence="1">Belongs to the helicase family. RecQ subfamily.</text>
</comment>
<comment type="caution">
    <text evidence="6">The sequence shown here is derived from an EMBL/GenBank/DDBJ whole genome shotgun (WGS) entry which is preliminary data.</text>
</comment>